<evidence type="ECO:0000259" key="6">
    <source>
        <dbReference type="Pfam" id="PF01370"/>
    </source>
</evidence>
<dbReference type="Pfam" id="PF01370">
    <property type="entry name" value="Epimerase"/>
    <property type="match status" value="1"/>
</dbReference>
<dbReference type="EMBL" id="HG996472">
    <property type="protein sequence ID" value="CAG1830271.1"/>
    <property type="molecule type" value="Genomic_DNA"/>
</dbReference>
<comment type="pathway">
    <text evidence="1">Secondary metabolite biosynthesis; flavonoid biosynthesis.</text>
</comment>
<evidence type="ECO:0000256" key="1">
    <source>
        <dbReference type="ARBA" id="ARBA00004966"/>
    </source>
</evidence>
<keyword evidence="2" id="KW-0521">NADP</keyword>
<sequence length="353" mass="38281">MASQEQKTACVTGGNGFIASTLVKQLLEKGYAVNVTVRDPDNASKVGRLKQLRSLGRLTIFRADLSEEGSFDAAVSGCHYVFLVAAPVNMAAEDAENELIKPAIQGTLNLLRSCVKAKTVERVVLTSSAASVSINELKGTGMVLDEEAWSDLTYLTSKKPPSWGYAVSKVLAEKEASKFALENGIDLVTMIPALTIGPALGAEVNLSLMLGVSLLSGKEERKLIDGFRIMQTLSGSISFTHVEDICRAHIFVAETESASGRYICCSINTSLPELAKFLSERYPRYKVPTDFSDLPEKPKLMLSSEKLIKAGFEFKYKQLEDIYDDTVQFAEAVGLLQPKSKGSHHQTTTGKGA</sequence>
<protein>
    <submittedName>
        <fullName evidence="7">(wild Malaysian banana) hypothetical protein</fullName>
    </submittedName>
</protein>
<name>A0A8D7EVU1_MUSAM</name>
<comment type="similarity">
    <text evidence="5">Belongs to the NAD(P)-dependent epimerase/dehydratase family. Dihydroflavonol-4-reductase subfamily.</text>
</comment>
<proteinExistence type="inferred from homology"/>
<dbReference type="SUPFAM" id="SSF51735">
    <property type="entry name" value="NAD(P)-binding Rossmann-fold domains"/>
    <property type="match status" value="1"/>
</dbReference>
<dbReference type="InterPro" id="IPR001509">
    <property type="entry name" value="Epimerase_deHydtase"/>
</dbReference>
<dbReference type="CDD" id="cd08958">
    <property type="entry name" value="FR_SDR_e"/>
    <property type="match status" value="1"/>
</dbReference>
<gene>
    <name evidence="7" type="ORF">GSMUA_335250.1</name>
</gene>
<feature type="domain" description="NAD-dependent epimerase/dehydratase" evidence="6">
    <location>
        <begin position="10"/>
        <end position="257"/>
    </location>
</feature>
<evidence type="ECO:0000256" key="3">
    <source>
        <dbReference type="ARBA" id="ARBA00023002"/>
    </source>
</evidence>
<dbReference type="InterPro" id="IPR050425">
    <property type="entry name" value="NAD(P)_dehydrat-like"/>
</dbReference>
<evidence type="ECO:0000256" key="4">
    <source>
        <dbReference type="ARBA" id="ARBA00023241"/>
    </source>
</evidence>
<dbReference type="Gene3D" id="3.40.50.720">
    <property type="entry name" value="NAD(P)-binding Rossmann-like Domain"/>
    <property type="match status" value="1"/>
</dbReference>
<dbReference type="InterPro" id="IPR036291">
    <property type="entry name" value="NAD(P)-bd_dom_sf"/>
</dbReference>
<keyword evidence="4" id="KW-0284">Flavonoid biosynthesis</keyword>
<keyword evidence="3" id="KW-0560">Oxidoreductase</keyword>
<dbReference type="FunFam" id="3.40.50.720:FF:000085">
    <property type="entry name" value="Dihydroflavonol reductase"/>
    <property type="match status" value="1"/>
</dbReference>
<reference evidence="7" key="1">
    <citation type="submission" date="2021-03" db="EMBL/GenBank/DDBJ databases">
        <authorList>
            <consortium name="Genoscope - CEA"/>
            <person name="William W."/>
        </authorList>
    </citation>
    <scope>NUCLEOTIDE SEQUENCE</scope>
    <source>
        <strain evidence="7">Doubled-haploid Pahang</strain>
    </source>
</reference>
<accession>A0A8D7EVU1</accession>
<dbReference type="AlphaFoldDB" id="A0A8D7EVU1"/>
<dbReference type="GO" id="GO:0009813">
    <property type="term" value="P:flavonoid biosynthetic process"/>
    <property type="evidence" value="ECO:0007669"/>
    <property type="project" value="UniProtKB-KW"/>
</dbReference>
<dbReference type="GO" id="GO:0016491">
    <property type="term" value="F:oxidoreductase activity"/>
    <property type="evidence" value="ECO:0007669"/>
    <property type="project" value="UniProtKB-KW"/>
</dbReference>
<dbReference type="PANTHER" id="PTHR10366:SF288">
    <property type="entry name" value="ANTHOCYANIDIN REDUCTASE"/>
    <property type="match status" value="1"/>
</dbReference>
<organism evidence="7">
    <name type="scientific">Musa acuminata subsp. malaccensis</name>
    <name type="common">Wild banana</name>
    <name type="synonym">Musa malaccensis</name>
    <dbReference type="NCBI Taxonomy" id="214687"/>
    <lineage>
        <taxon>Eukaryota</taxon>
        <taxon>Viridiplantae</taxon>
        <taxon>Streptophyta</taxon>
        <taxon>Embryophyta</taxon>
        <taxon>Tracheophyta</taxon>
        <taxon>Spermatophyta</taxon>
        <taxon>Magnoliopsida</taxon>
        <taxon>Liliopsida</taxon>
        <taxon>Zingiberales</taxon>
        <taxon>Musaceae</taxon>
        <taxon>Musa</taxon>
    </lineage>
</organism>
<evidence type="ECO:0000256" key="2">
    <source>
        <dbReference type="ARBA" id="ARBA00022857"/>
    </source>
</evidence>
<dbReference type="PANTHER" id="PTHR10366">
    <property type="entry name" value="NAD DEPENDENT EPIMERASE/DEHYDRATASE"/>
    <property type="match status" value="1"/>
</dbReference>
<evidence type="ECO:0000313" key="7">
    <source>
        <dbReference type="EMBL" id="CAG1830271.1"/>
    </source>
</evidence>
<evidence type="ECO:0000256" key="5">
    <source>
        <dbReference type="ARBA" id="ARBA00023445"/>
    </source>
</evidence>